<feature type="transmembrane region" description="Helical" evidence="12">
    <location>
        <begin position="169"/>
        <end position="192"/>
    </location>
</feature>
<proteinExistence type="inferred from homology"/>
<gene>
    <name evidence="14" type="ORF">A2827_02845</name>
</gene>
<feature type="domain" description="Peptidase M50" evidence="13">
    <location>
        <begin position="134"/>
        <end position="177"/>
    </location>
</feature>
<evidence type="ECO:0000256" key="5">
    <source>
        <dbReference type="ARBA" id="ARBA00022692"/>
    </source>
</evidence>
<evidence type="ECO:0000256" key="4">
    <source>
        <dbReference type="ARBA" id="ARBA00022670"/>
    </source>
</evidence>
<dbReference type="Proteomes" id="UP000177932">
    <property type="component" value="Unassembled WGS sequence"/>
</dbReference>
<comment type="subcellular location">
    <subcellularLocation>
        <location evidence="2">Membrane</location>
        <topology evidence="2">Multi-pass membrane protein</topology>
    </subcellularLocation>
</comment>
<name>A0A1G2H6N9_9BACT</name>
<evidence type="ECO:0000256" key="10">
    <source>
        <dbReference type="ARBA" id="ARBA00023049"/>
    </source>
</evidence>
<comment type="cofactor">
    <cofactor evidence="1">
        <name>Zn(2+)</name>
        <dbReference type="ChEBI" id="CHEBI:29105"/>
    </cofactor>
</comment>
<keyword evidence="7" id="KW-0378">Hydrolase</keyword>
<reference evidence="14 15" key="1">
    <citation type="journal article" date="2016" name="Nat. Commun.">
        <title>Thousands of microbial genomes shed light on interconnected biogeochemical processes in an aquifer system.</title>
        <authorList>
            <person name="Anantharaman K."/>
            <person name="Brown C.T."/>
            <person name="Hug L.A."/>
            <person name="Sharon I."/>
            <person name="Castelle C.J."/>
            <person name="Probst A.J."/>
            <person name="Thomas B.C."/>
            <person name="Singh A."/>
            <person name="Wilkins M.J."/>
            <person name="Karaoz U."/>
            <person name="Brodie E.L."/>
            <person name="Williams K.H."/>
            <person name="Hubbard S.S."/>
            <person name="Banfield J.F."/>
        </authorList>
    </citation>
    <scope>NUCLEOTIDE SEQUENCE [LARGE SCALE GENOMIC DNA]</scope>
</reference>
<dbReference type="GO" id="GO:0008237">
    <property type="term" value="F:metallopeptidase activity"/>
    <property type="evidence" value="ECO:0007669"/>
    <property type="project" value="UniProtKB-KW"/>
</dbReference>
<feature type="domain" description="Peptidase M50" evidence="13">
    <location>
        <begin position="58"/>
        <end position="131"/>
    </location>
</feature>
<comment type="similarity">
    <text evidence="3">Belongs to the peptidase M50B family.</text>
</comment>
<evidence type="ECO:0000313" key="14">
    <source>
        <dbReference type="EMBL" id="OGZ58137.1"/>
    </source>
</evidence>
<accession>A0A1G2H6N9</accession>
<dbReference type="EMBL" id="MHOD01000014">
    <property type="protein sequence ID" value="OGZ58137.1"/>
    <property type="molecule type" value="Genomic_DNA"/>
</dbReference>
<dbReference type="GO" id="GO:0046872">
    <property type="term" value="F:metal ion binding"/>
    <property type="evidence" value="ECO:0007669"/>
    <property type="project" value="UniProtKB-KW"/>
</dbReference>
<keyword evidence="5 12" id="KW-0812">Transmembrane</keyword>
<keyword evidence="6" id="KW-0479">Metal-binding</keyword>
<protein>
    <recommendedName>
        <fullName evidence="13">Peptidase M50 domain-containing protein</fullName>
    </recommendedName>
</protein>
<feature type="transmembrane region" description="Helical" evidence="12">
    <location>
        <begin position="37"/>
        <end position="66"/>
    </location>
</feature>
<evidence type="ECO:0000256" key="6">
    <source>
        <dbReference type="ARBA" id="ARBA00022723"/>
    </source>
</evidence>
<evidence type="ECO:0000256" key="8">
    <source>
        <dbReference type="ARBA" id="ARBA00022833"/>
    </source>
</evidence>
<evidence type="ECO:0000256" key="11">
    <source>
        <dbReference type="ARBA" id="ARBA00023136"/>
    </source>
</evidence>
<evidence type="ECO:0000256" key="2">
    <source>
        <dbReference type="ARBA" id="ARBA00004141"/>
    </source>
</evidence>
<dbReference type="Pfam" id="PF02163">
    <property type="entry name" value="Peptidase_M50"/>
    <property type="match status" value="2"/>
</dbReference>
<feature type="transmembrane region" description="Helical" evidence="12">
    <location>
        <begin position="110"/>
        <end position="133"/>
    </location>
</feature>
<feature type="transmembrane region" description="Helical" evidence="12">
    <location>
        <begin position="6"/>
        <end position="25"/>
    </location>
</feature>
<dbReference type="GO" id="GO:0016020">
    <property type="term" value="C:membrane"/>
    <property type="evidence" value="ECO:0007669"/>
    <property type="project" value="UniProtKB-SubCell"/>
</dbReference>
<sequence>MPNKISYGLLVLLGKLLPKFIYLLVKATPKLLKGGKVFQVGSAGIAMGAWSLMFSWQFALLIMLLLVVHESGHVWAMKRSGMKTKGIYFIPFLGAAAVPDGMFPSRQVEVFVAIMGPIWGLALSAIALLLWYALGWPHFVAAAAWMATVNLFNLLPISPLDGGRILKSVVFSIDSRIGIVFLGLSLVVAAYLMLHLHLLLFSILLVFGMLEFVFELEAHRRKRNVNNRPGNLGKYDIISSTTTTQTPMGKHGIFGSLGVYSIVAIFLYLIMTAGSGVPGAGNPVQIFS</sequence>
<feature type="transmembrane region" description="Helical" evidence="12">
    <location>
        <begin position="86"/>
        <end position="103"/>
    </location>
</feature>
<evidence type="ECO:0000256" key="1">
    <source>
        <dbReference type="ARBA" id="ARBA00001947"/>
    </source>
</evidence>
<evidence type="ECO:0000256" key="3">
    <source>
        <dbReference type="ARBA" id="ARBA00007931"/>
    </source>
</evidence>
<keyword evidence="8" id="KW-0862">Zinc</keyword>
<evidence type="ECO:0000259" key="13">
    <source>
        <dbReference type="Pfam" id="PF02163"/>
    </source>
</evidence>
<keyword evidence="4" id="KW-0645">Protease</keyword>
<evidence type="ECO:0000313" key="15">
    <source>
        <dbReference type="Proteomes" id="UP000177932"/>
    </source>
</evidence>
<dbReference type="AlphaFoldDB" id="A0A1G2H6N9"/>
<feature type="transmembrane region" description="Helical" evidence="12">
    <location>
        <begin position="253"/>
        <end position="271"/>
    </location>
</feature>
<organism evidence="14 15">
    <name type="scientific">Candidatus Spechtbacteria bacterium RIFCSPHIGHO2_01_FULL_43_30</name>
    <dbReference type="NCBI Taxonomy" id="1802158"/>
    <lineage>
        <taxon>Bacteria</taxon>
        <taxon>Candidatus Spechtiibacteriota</taxon>
    </lineage>
</organism>
<keyword evidence="11 12" id="KW-0472">Membrane</keyword>
<evidence type="ECO:0000256" key="7">
    <source>
        <dbReference type="ARBA" id="ARBA00022801"/>
    </source>
</evidence>
<dbReference type="STRING" id="1802158.A2827_02845"/>
<dbReference type="PANTHER" id="PTHR39188">
    <property type="entry name" value="MEMBRANE-ASSOCIATED ZINC METALLOPROTEASE M50B"/>
    <property type="match status" value="1"/>
</dbReference>
<evidence type="ECO:0000256" key="12">
    <source>
        <dbReference type="SAM" id="Phobius"/>
    </source>
</evidence>
<evidence type="ECO:0000256" key="9">
    <source>
        <dbReference type="ARBA" id="ARBA00022989"/>
    </source>
</evidence>
<dbReference type="GO" id="GO:0006508">
    <property type="term" value="P:proteolysis"/>
    <property type="evidence" value="ECO:0007669"/>
    <property type="project" value="UniProtKB-KW"/>
</dbReference>
<keyword evidence="9 12" id="KW-1133">Transmembrane helix</keyword>
<dbReference type="InterPro" id="IPR008915">
    <property type="entry name" value="Peptidase_M50"/>
</dbReference>
<comment type="caution">
    <text evidence="14">The sequence shown here is derived from an EMBL/GenBank/DDBJ whole genome shotgun (WGS) entry which is preliminary data.</text>
</comment>
<feature type="transmembrane region" description="Helical" evidence="12">
    <location>
        <begin position="198"/>
        <end position="214"/>
    </location>
</feature>
<dbReference type="CDD" id="cd06160">
    <property type="entry name" value="S2P-M50_like_2"/>
    <property type="match status" value="1"/>
</dbReference>
<keyword evidence="10" id="KW-0482">Metalloprotease</keyword>
<dbReference type="PANTHER" id="PTHR39188:SF3">
    <property type="entry name" value="STAGE IV SPORULATION PROTEIN FB"/>
    <property type="match status" value="1"/>
</dbReference>